<sequence length="250" mass="26906">MFRRRTPPARSGPVDLAFTAASAEGGYRFDVHATGQWLETGAPFHQNPAAAAACHVLDHVTELAAVCSILSHAELEYRANALLGQPADLASASVRVQWVAVHVHARPEDLLDAQTHERLRAKARAAQEEQQLRVAQYVGFRDLLREDPTIALAQLLLENPAAFTPQTVNTVGEIARQVASHAPGAAWVETARLLEKSFGGLPADAQQFIVDRLCTVLMEFGAKAPAERLRTVHRVTEAGAGAGAGEETDT</sequence>
<dbReference type="Proteomes" id="UP001054854">
    <property type="component" value="Unassembled WGS sequence"/>
</dbReference>
<gene>
    <name evidence="1" type="ORF">TPA0910_52450</name>
</gene>
<name>A0ABQ3U5C4_STRHY</name>
<reference evidence="1" key="1">
    <citation type="submission" date="2024-05" db="EMBL/GenBank/DDBJ databases">
        <title>Whole genome shotgun sequence of Streptomyces hygroscopicus NBRC 113678.</title>
        <authorList>
            <person name="Komaki H."/>
            <person name="Tamura T."/>
        </authorList>
    </citation>
    <scope>NUCLEOTIDE SEQUENCE</scope>
    <source>
        <strain evidence="1">N11-34</strain>
    </source>
</reference>
<proteinExistence type="predicted"/>
<accession>A0ABQ3U5C4</accession>
<organism evidence="1 2">
    <name type="scientific">Streptomyces hygroscopicus</name>
    <dbReference type="NCBI Taxonomy" id="1912"/>
    <lineage>
        <taxon>Bacteria</taxon>
        <taxon>Bacillati</taxon>
        <taxon>Actinomycetota</taxon>
        <taxon>Actinomycetes</taxon>
        <taxon>Kitasatosporales</taxon>
        <taxon>Streptomycetaceae</taxon>
        <taxon>Streptomyces</taxon>
        <taxon>Streptomyces violaceusniger group</taxon>
    </lineage>
</organism>
<dbReference type="EMBL" id="BNEK01000005">
    <property type="protein sequence ID" value="GHJ30812.1"/>
    <property type="molecule type" value="Genomic_DNA"/>
</dbReference>
<evidence type="ECO:0000313" key="2">
    <source>
        <dbReference type="Proteomes" id="UP001054854"/>
    </source>
</evidence>
<dbReference type="RefSeq" id="WP_236258328.1">
    <property type="nucleotide sequence ID" value="NZ_BNEK01000005.1"/>
</dbReference>
<comment type="caution">
    <text evidence="1">The sequence shown here is derived from an EMBL/GenBank/DDBJ whole genome shotgun (WGS) entry which is preliminary data.</text>
</comment>
<keyword evidence="2" id="KW-1185">Reference proteome</keyword>
<evidence type="ECO:0000313" key="1">
    <source>
        <dbReference type="EMBL" id="GHJ30812.1"/>
    </source>
</evidence>
<protein>
    <submittedName>
        <fullName evidence="1">Uncharacterized protein</fullName>
    </submittedName>
</protein>